<comment type="pathway">
    <text evidence="3">Cofactor biosynthesis; tetrahydrofolylpolyglutamate biosynthesis.</text>
</comment>
<keyword evidence="12" id="KW-0067">ATP-binding</keyword>
<dbReference type="STRING" id="1255658.FM114_03415"/>
<keyword evidence="14" id="KW-0289">Folate biosynthesis</keyword>
<feature type="domain" description="Mur ligase central" evidence="20">
    <location>
        <begin position="54"/>
        <end position="283"/>
    </location>
</feature>
<dbReference type="GO" id="GO:0046656">
    <property type="term" value="P:folic acid biosynthetic process"/>
    <property type="evidence" value="ECO:0007669"/>
    <property type="project" value="UniProtKB-KW"/>
</dbReference>
<evidence type="ECO:0000256" key="11">
    <source>
        <dbReference type="ARBA" id="ARBA00022741"/>
    </source>
</evidence>
<name>A0A1R4ITC8_9ACTN</name>
<dbReference type="RefSeq" id="WP_094763788.1">
    <property type="nucleotide sequence ID" value="NZ_FUKQ01000011.1"/>
</dbReference>
<evidence type="ECO:0000256" key="14">
    <source>
        <dbReference type="ARBA" id="ARBA00022909"/>
    </source>
</evidence>
<evidence type="ECO:0000313" key="22">
    <source>
        <dbReference type="Proteomes" id="UP000188342"/>
    </source>
</evidence>
<feature type="domain" description="Mur ligase C-terminal" evidence="19">
    <location>
        <begin position="309"/>
        <end position="432"/>
    </location>
</feature>
<evidence type="ECO:0000256" key="12">
    <source>
        <dbReference type="ARBA" id="ARBA00022840"/>
    </source>
</evidence>
<keyword evidence="22" id="KW-1185">Reference proteome</keyword>
<feature type="region of interest" description="Disordered" evidence="18">
    <location>
        <begin position="451"/>
        <end position="471"/>
    </location>
</feature>
<dbReference type="PIRSF" id="PIRSF001563">
    <property type="entry name" value="Folylpolyglu_synth"/>
    <property type="match status" value="1"/>
</dbReference>
<dbReference type="EC" id="6.3.2.17" evidence="7"/>
<dbReference type="AlphaFoldDB" id="A0A1R4ITC8"/>
<dbReference type="NCBIfam" id="TIGR01499">
    <property type="entry name" value="folC"/>
    <property type="match status" value="1"/>
</dbReference>
<dbReference type="InterPro" id="IPR013221">
    <property type="entry name" value="Mur_ligase_cen"/>
</dbReference>
<comment type="catalytic activity">
    <reaction evidence="16">
        <text>(6S)-5,6,7,8-tetrahydrofolyl-(gamma-L-Glu)(n) + L-glutamate + ATP = (6S)-5,6,7,8-tetrahydrofolyl-(gamma-L-Glu)(n+1) + ADP + phosphate + H(+)</text>
        <dbReference type="Rhea" id="RHEA:10580"/>
        <dbReference type="Rhea" id="RHEA-COMP:14738"/>
        <dbReference type="Rhea" id="RHEA-COMP:14740"/>
        <dbReference type="ChEBI" id="CHEBI:15378"/>
        <dbReference type="ChEBI" id="CHEBI:29985"/>
        <dbReference type="ChEBI" id="CHEBI:30616"/>
        <dbReference type="ChEBI" id="CHEBI:43474"/>
        <dbReference type="ChEBI" id="CHEBI:141005"/>
        <dbReference type="ChEBI" id="CHEBI:456216"/>
        <dbReference type="EC" id="6.3.2.17"/>
    </reaction>
</comment>
<dbReference type="GO" id="GO:0008841">
    <property type="term" value="F:dihydrofolate synthase activity"/>
    <property type="evidence" value="ECO:0007669"/>
    <property type="project" value="UniProtKB-EC"/>
</dbReference>
<proteinExistence type="inferred from homology"/>
<dbReference type="SUPFAM" id="SSF53244">
    <property type="entry name" value="MurD-like peptide ligases, peptide-binding domain"/>
    <property type="match status" value="1"/>
</dbReference>
<dbReference type="InterPro" id="IPR036615">
    <property type="entry name" value="Mur_ligase_C_dom_sf"/>
</dbReference>
<dbReference type="InterPro" id="IPR004101">
    <property type="entry name" value="Mur_ligase_C"/>
</dbReference>
<dbReference type="GO" id="GO:0005524">
    <property type="term" value="F:ATP binding"/>
    <property type="evidence" value="ECO:0007669"/>
    <property type="project" value="UniProtKB-KW"/>
</dbReference>
<dbReference type="Pfam" id="PF02875">
    <property type="entry name" value="Mur_ligase_C"/>
    <property type="match status" value="1"/>
</dbReference>
<keyword evidence="9 21" id="KW-0436">Ligase</keyword>
<evidence type="ECO:0000313" key="21">
    <source>
        <dbReference type="EMBL" id="SJN22583.1"/>
    </source>
</evidence>
<evidence type="ECO:0000256" key="2">
    <source>
        <dbReference type="ARBA" id="ARBA00004799"/>
    </source>
</evidence>
<dbReference type="Proteomes" id="UP000188342">
    <property type="component" value="Unassembled WGS sequence"/>
</dbReference>
<dbReference type="InterPro" id="IPR001645">
    <property type="entry name" value="Folylpolyglutamate_synth"/>
</dbReference>
<evidence type="ECO:0000256" key="18">
    <source>
        <dbReference type="SAM" id="MobiDB-lite"/>
    </source>
</evidence>
<evidence type="ECO:0000256" key="3">
    <source>
        <dbReference type="ARBA" id="ARBA00005150"/>
    </source>
</evidence>
<dbReference type="Gene3D" id="3.40.1190.10">
    <property type="entry name" value="Mur-like, catalytic domain"/>
    <property type="match status" value="1"/>
</dbReference>
<dbReference type="EC" id="6.3.2.12" evidence="6"/>
<evidence type="ECO:0000256" key="7">
    <source>
        <dbReference type="ARBA" id="ARBA00013025"/>
    </source>
</evidence>
<evidence type="ECO:0000256" key="9">
    <source>
        <dbReference type="ARBA" id="ARBA00022598"/>
    </source>
</evidence>
<keyword evidence="11" id="KW-0547">Nucleotide-binding</keyword>
<dbReference type="SUPFAM" id="SSF53623">
    <property type="entry name" value="MurD-like peptide ligases, catalytic domain"/>
    <property type="match status" value="1"/>
</dbReference>
<evidence type="ECO:0000256" key="13">
    <source>
        <dbReference type="ARBA" id="ARBA00022842"/>
    </source>
</evidence>
<keyword evidence="10" id="KW-0479">Metal-binding</keyword>
<dbReference type="EMBL" id="FUKQ01000011">
    <property type="protein sequence ID" value="SJN22583.1"/>
    <property type="molecule type" value="Genomic_DNA"/>
</dbReference>
<reference evidence="21 22" key="1">
    <citation type="submission" date="2017-02" db="EMBL/GenBank/DDBJ databases">
        <authorList>
            <person name="Peterson S.W."/>
        </authorList>
    </citation>
    <scope>NUCLEOTIDE SEQUENCE [LARGE SCALE GENOMIC DNA]</scope>
    <source>
        <strain evidence="21 22">LSP_Lj1</strain>
    </source>
</reference>
<dbReference type="PANTHER" id="PTHR11136:SF0">
    <property type="entry name" value="DIHYDROFOLATE SYNTHETASE-RELATED"/>
    <property type="match status" value="1"/>
</dbReference>
<dbReference type="InterPro" id="IPR036565">
    <property type="entry name" value="Mur-like_cat_sf"/>
</dbReference>
<dbReference type="Gene3D" id="3.90.190.20">
    <property type="entry name" value="Mur ligase, C-terminal domain"/>
    <property type="match status" value="1"/>
</dbReference>
<evidence type="ECO:0000256" key="15">
    <source>
        <dbReference type="ARBA" id="ARBA00030592"/>
    </source>
</evidence>
<evidence type="ECO:0000256" key="5">
    <source>
        <dbReference type="ARBA" id="ARBA00011245"/>
    </source>
</evidence>
<accession>A0A1R4ITC8</accession>
<dbReference type="GO" id="GO:0046872">
    <property type="term" value="F:metal ion binding"/>
    <property type="evidence" value="ECO:0007669"/>
    <property type="project" value="UniProtKB-KW"/>
</dbReference>
<comment type="catalytic activity">
    <reaction evidence="17">
        <text>7,8-dihydropteroate + L-glutamate + ATP = 7,8-dihydrofolate + ADP + phosphate + H(+)</text>
        <dbReference type="Rhea" id="RHEA:23584"/>
        <dbReference type="ChEBI" id="CHEBI:15378"/>
        <dbReference type="ChEBI" id="CHEBI:17839"/>
        <dbReference type="ChEBI" id="CHEBI:29985"/>
        <dbReference type="ChEBI" id="CHEBI:30616"/>
        <dbReference type="ChEBI" id="CHEBI:43474"/>
        <dbReference type="ChEBI" id="CHEBI:57451"/>
        <dbReference type="ChEBI" id="CHEBI:456216"/>
        <dbReference type="EC" id="6.3.2.12"/>
    </reaction>
</comment>
<evidence type="ECO:0000256" key="17">
    <source>
        <dbReference type="ARBA" id="ARBA00049161"/>
    </source>
</evidence>
<dbReference type="GO" id="GO:0005737">
    <property type="term" value="C:cytoplasm"/>
    <property type="evidence" value="ECO:0007669"/>
    <property type="project" value="TreeGrafter"/>
</dbReference>
<gene>
    <name evidence="21" type="ORF">FM114_03415</name>
</gene>
<comment type="similarity">
    <text evidence="4">Belongs to the folylpolyglutamate synthase family.</text>
</comment>
<evidence type="ECO:0000259" key="20">
    <source>
        <dbReference type="Pfam" id="PF08245"/>
    </source>
</evidence>
<evidence type="ECO:0000256" key="6">
    <source>
        <dbReference type="ARBA" id="ARBA00013023"/>
    </source>
</evidence>
<evidence type="ECO:0000256" key="4">
    <source>
        <dbReference type="ARBA" id="ARBA00008276"/>
    </source>
</evidence>
<keyword evidence="13" id="KW-0460">Magnesium</keyword>
<organism evidence="21 22">
    <name type="scientific">Luteococcus japonicus LSP_Lj1</name>
    <dbReference type="NCBI Taxonomy" id="1255658"/>
    <lineage>
        <taxon>Bacteria</taxon>
        <taxon>Bacillati</taxon>
        <taxon>Actinomycetota</taxon>
        <taxon>Actinomycetes</taxon>
        <taxon>Propionibacteriales</taxon>
        <taxon>Propionibacteriaceae</taxon>
        <taxon>Luteococcus</taxon>
    </lineage>
</organism>
<evidence type="ECO:0000256" key="8">
    <source>
        <dbReference type="ARBA" id="ARBA00019357"/>
    </source>
</evidence>
<dbReference type="GO" id="GO:0004326">
    <property type="term" value="F:tetrahydrofolylpolyglutamate synthase activity"/>
    <property type="evidence" value="ECO:0007669"/>
    <property type="project" value="UniProtKB-EC"/>
</dbReference>
<evidence type="ECO:0000259" key="19">
    <source>
        <dbReference type="Pfam" id="PF02875"/>
    </source>
</evidence>
<evidence type="ECO:0000256" key="16">
    <source>
        <dbReference type="ARBA" id="ARBA00047493"/>
    </source>
</evidence>
<sequence length="471" mass="49817">MTRPAQNASSRHSQIVDELIGRWPEHRIAPSLGRIQALMDLLGSPEKCAPVIQIAGTNGKGSTAIMVDALLRANGLRTGRFSSPHLVDVTERICVDGDPISHERFDELWADVKPYVEMVDAQQIEGVSMTFFEVITGLAYAAFADAPVDVMVIEVGLGGTWDATSVCEPQVSVVCPIDLDHTHILGDNLHDIAIEKAGIIKPGSTAVIAAQQEDAAEVLVERATEVGAKLVLEGRDFALLERTPAVGGQLLRLQGAEGPVGDVHLPLFGEHMARNAALAMAAVESLLGGRALNPEVVIDGFAAVEAPARMELVRTSPPVVLDTCHNPHGATATMTAMAENYAFNPMIGVVAMMADKDVDTVLRIFGEQMSTLICTRVSSTDRGLGVDELAERAAGIIGADRVRKAPDVATALEIATLLADEEPGAGVMVAGSVILAGEARAILKSKPSDAEPVTDRAALTTPFDLDGDNQW</sequence>
<comment type="pathway">
    <text evidence="2">Cofactor biosynthesis; tetrahydrofolate biosynthesis; 7,8-dihydrofolate from 2-amino-4-hydroxy-6-hydroxymethyl-7,8-dihydropteridine diphosphate and 4-aminobenzoate: step 2/2.</text>
</comment>
<protein>
    <recommendedName>
        <fullName evidence="8">Dihydrofolate synthase/folylpolyglutamate synthase</fullName>
        <ecNumber evidence="6">6.3.2.12</ecNumber>
        <ecNumber evidence="7">6.3.2.17</ecNumber>
    </recommendedName>
    <alternativeName>
        <fullName evidence="15">Tetrahydrofolylpolyglutamate synthase</fullName>
    </alternativeName>
</protein>
<comment type="subunit">
    <text evidence="5">Monomer.</text>
</comment>
<dbReference type="PANTHER" id="PTHR11136">
    <property type="entry name" value="FOLYLPOLYGLUTAMATE SYNTHASE-RELATED"/>
    <property type="match status" value="1"/>
</dbReference>
<dbReference type="Pfam" id="PF08245">
    <property type="entry name" value="Mur_ligase_M"/>
    <property type="match status" value="1"/>
</dbReference>
<comment type="cofactor">
    <cofactor evidence="1">
        <name>Mg(2+)</name>
        <dbReference type="ChEBI" id="CHEBI:18420"/>
    </cofactor>
</comment>
<evidence type="ECO:0000256" key="10">
    <source>
        <dbReference type="ARBA" id="ARBA00022723"/>
    </source>
</evidence>
<evidence type="ECO:0000256" key="1">
    <source>
        <dbReference type="ARBA" id="ARBA00001946"/>
    </source>
</evidence>
<dbReference type="OrthoDB" id="9809356at2"/>
<dbReference type="FunFam" id="3.40.1190.10:FF:000004">
    <property type="entry name" value="Dihydrofolate synthase/folylpolyglutamate synthase"/>
    <property type="match status" value="1"/>
</dbReference>